<dbReference type="PANTHER" id="PTHR48258:SF4">
    <property type="entry name" value="DUF4216 DOMAIN-CONTAINING PROTEIN"/>
    <property type="match status" value="1"/>
</dbReference>
<protein>
    <recommendedName>
        <fullName evidence="1">DUF4216 domain-containing protein</fullName>
    </recommendedName>
</protein>
<reference evidence="2 3" key="1">
    <citation type="submission" date="2024-01" db="EMBL/GenBank/DDBJ databases">
        <title>Genome assemblies of Stephania.</title>
        <authorList>
            <person name="Yang L."/>
        </authorList>
    </citation>
    <scope>NUCLEOTIDE SEQUENCE [LARGE SCALE GENOMIC DNA]</scope>
    <source>
        <strain evidence="2">YNDBR</strain>
        <tissue evidence="2">Leaf</tissue>
    </source>
</reference>
<dbReference type="InterPro" id="IPR025312">
    <property type="entry name" value="DUF4216"/>
</dbReference>
<keyword evidence="3" id="KW-1185">Reference proteome</keyword>
<evidence type="ECO:0000313" key="2">
    <source>
        <dbReference type="EMBL" id="KAK9108260.1"/>
    </source>
</evidence>
<evidence type="ECO:0000313" key="3">
    <source>
        <dbReference type="Proteomes" id="UP001420932"/>
    </source>
</evidence>
<evidence type="ECO:0000259" key="1">
    <source>
        <dbReference type="Pfam" id="PF13952"/>
    </source>
</evidence>
<comment type="caution">
    <text evidence="2">The sequence shown here is derived from an EMBL/GenBank/DDBJ whole genome shotgun (WGS) entry which is preliminary data.</text>
</comment>
<gene>
    <name evidence="2" type="ORF">Syun_024271</name>
</gene>
<name>A0AAP0I424_9MAGN</name>
<proteinExistence type="predicted"/>
<dbReference type="Pfam" id="PF13952">
    <property type="entry name" value="DUF4216"/>
    <property type="match status" value="1"/>
</dbReference>
<dbReference type="PANTHER" id="PTHR48258">
    <property type="entry name" value="DUF4218 DOMAIN-CONTAINING PROTEIN-RELATED"/>
    <property type="match status" value="1"/>
</dbReference>
<dbReference type="Proteomes" id="UP001420932">
    <property type="component" value="Unassembled WGS sequence"/>
</dbReference>
<dbReference type="EMBL" id="JBBNAF010000010">
    <property type="protein sequence ID" value="KAK9108260.1"/>
    <property type="molecule type" value="Genomic_DNA"/>
</dbReference>
<sequence>MGKSKERYITEQEYNAAHSYIPLNCLEIAPYVQIFVDEITQAMGESEVDSSLEHNFPIWFQTYARNSIVDETLVDLSVGPSRSCTVYPDYLVNGYKFHSATYDANRSTQSSGVLVKGSNYADVSHNYYGVLQEVVEIEYTGLKRVVLFKCEWYDLTPNHGVRTHPTLRLVEVHRSRRYNNYEPFVLAMQATQVYYLSYPSMRNDQQEWLAVCCCQPKFADEETSKDDNDQGSAEIAFQDGMPTAWVVDDAIADINNPDDLTGTRFIVEAGPSEEVSSGDD</sequence>
<feature type="domain" description="DUF4216" evidence="1">
    <location>
        <begin position="135"/>
        <end position="211"/>
    </location>
</feature>
<accession>A0AAP0I424</accession>
<dbReference type="AlphaFoldDB" id="A0AAP0I424"/>
<organism evidence="2 3">
    <name type="scientific">Stephania yunnanensis</name>
    <dbReference type="NCBI Taxonomy" id="152371"/>
    <lineage>
        <taxon>Eukaryota</taxon>
        <taxon>Viridiplantae</taxon>
        <taxon>Streptophyta</taxon>
        <taxon>Embryophyta</taxon>
        <taxon>Tracheophyta</taxon>
        <taxon>Spermatophyta</taxon>
        <taxon>Magnoliopsida</taxon>
        <taxon>Ranunculales</taxon>
        <taxon>Menispermaceae</taxon>
        <taxon>Menispermoideae</taxon>
        <taxon>Cissampelideae</taxon>
        <taxon>Stephania</taxon>
    </lineage>
</organism>